<organism evidence="2 3">
    <name type="scientific">Senna tora</name>
    <dbReference type="NCBI Taxonomy" id="362788"/>
    <lineage>
        <taxon>Eukaryota</taxon>
        <taxon>Viridiplantae</taxon>
        <taxon>Streptophyta</taxon>
        <taxon>Embryophyta</taxon>
        <taxon>Tracheophyta</taxon>
        <taxon>Spermatophyta</taxon>
        <taxon>Magnoliopsida</taxon>
        <taxon>eudicotyledons</taxon>
        <taxon>Gunneridae</taxon>
        <taxon>Pentapetalae</taxon>
        <taxon>rosids</taxon>
        <taxon>fabids</taxon>
        <taxon>Fabales</taxon>
        <taxon>Fabaceae</taxon>
        <taxon>Caesalpinioideae</taxon>
        <taxon>Cassia clade</taxon>
        <taxon>Senna</taxon>
    </lineage>
</organism>
<accession>A0A834W0Q7</accession>
<dbReference type="Proteomes" id="UP000634136">
    <property type="component" value="Unassembled WGS sequence"/>
</dbReference>
<feature type="transmembrane region" description="Helical" evidence="1">
    <location>
        <begin position="12"/>
        <end position="33"/>
    </location>
</feature>
<proteinExistence type="predicted"/>
<gene>
    <name evidence="2" type="ORF">G2W53_043776</name>
</gene>
<reference evidence="2" key="1">
    <citation type="submission" date="2020-09" db="EMBL/GenBank/DDBJ databases">
        <title>Genome-Enabled Discovery of Anthraquinone Biosynthesis in Senna tora.</title>
        <authorList>
            <person name="Kang S.-H."/>
            <person name="Pandey R.P."/>
            <person name="Lee C.-M."/>
            <person name="Sim J.-S."/>
            <person name="Jeong J.-T."/>
            <person name="Choi B.-S."/>
            <person name="Jung M."/>
            <person name="Ginzburg D."/>
            <person name="Zhao K."/>
            <person name="Won S.Y."/>
            <person name="Oh T.-J."/>
            <person name="Yu Y."/>
            <person name="Kim N.-H."/>
            <person name="Lee O.R."/>
            <person name="Lee T.-H."/>
            <person name="Bashyal P."/>
            <person name="Kim T.-S."/>
            <person name="Lee W.-H."/>
            <person name="Kawkins C."/>
            <person name="Kim C.-K."/>
            <person name="Kim J.S."/>
            <person name="Ahn B.O."/>
            <person name="Rhee S.Y."/>
            <person name="Sohng J.K."/>
        </authorList>
    </citation>
    <scope>NUCLEOTIDE SEQUENCE</scope>
    <source>
        <tissue evidence="2">Leaf</tissue>
    </source>
</reference>
<evidence type="ECO:0000313" key="3">
    <source>
        <dbReference type="Proteomes" id="UP000634136"/>
    </source>
</evidence>
<name>A0A834W0Q7_9FABA</name>
<sequence length="91" mass="9819">MGADLCLMRSILFTIVVIIFFTIFMSCAGLGSARPLKDDGLLILQSLQRASAEFGGARPLHSDVWAREYGLLLQSLQRGSGTPSSPNPIHS</sequence>
<comment type="caution">
    <text evidence="2">The sequence shown here is derived from an EMBL/GenBank/DDBJ whole genome shotgun (WGS) entry which is preliminary data.</text>
</comment>
<evidence type="ECO:0000256" key="1">
    <source>
        <dbReference type="SAM" id="Phobius"/>
    </source>
</evidence>
<protein>
    <submittedName>
        <fullName evidence="2">Putative transmembrane protein</fullName>
    </submittedName>
</protein>
<keyword evidence="1" id="KW-1133">Transmembrane helix</keyword>
<dbReference type="EMBL" id="JAAIUW010000013">
    <property type="protein sequence ID" value="KAF7804665.1"/>
    <property type="molecule type" value="Genomic_DNA"/>
</dbReference>
<dbReference type="AlphaFoldDB" id="A0A834W0Q7"/>
<keyword evidence="1 2" id="KW-0812">Transmembrane</keyword>
<evidence type="ECO:0000313" key="2">
    <source>
        <dbReference type="EMBL" id="KAF7804665.1"/>
    </source>
</evidence>
<keyword evidence="1" id="KW-0472">Membrane</keyword>
<keyword evidence="3" id="KW-1185">Reference proteome</keyword>